<dbReference type="AlphaFoldDB" id="A0A1G9WXW3"/>
<dbReference type="Gene3D" id="3.55.50.30">
    <property type="match status" value="1"/>
</dbReference>
<accession>A0A1G9WXW3</accession>
<gene>
    <name evidence="3" type="ORF">SAMN04488090_4483</name>
</gene>
<dbReference type="PANTHER" id="PTHR30273:SF2">
    <property type="entry name" value="PROTEIN FECR"/>
    <property type="match status" value="1"/>
</dbReference>
<feature type="domain" description="FecR protein" evidence="1">
    <location>
        <begin position="130"/>
        <end position="218"/>
    </location>
</feature>
<dbReference type="InterPro" id="IPR012373">
    <property type="entry name" value="Ferrdict_sens_TM"/>
</dbReference>
<protein>
    <submittedName>
        <fullName evidence="3">FecR family protein</fullName>
    </submittedName>
</protein>
<organism evidence="3 4">
    <name type="scientific">Siphonobacter aquaeclarae</name>
    <dbReference type="NCBI Taxonomy" id="563176"/>
    <lineage>
        <taxon>Bacteria</taxon>
        <taxon>Pseudomonadati</taxon>
        <taxon>Bacteroidota</taxon>
        <taxon>Cytophagia</taxon>
        <taxon>Cytophagales</taxon>
        <taxon>Cytophagaceae</taxon>
        <taxon>Siphonobacter</taxon>
    </lineage>
</organism>
<evidence type="ECO:0000313" key="3">
    <source>
        <dbReference type="EMBL" id="SDM89434.1"/>
    </source>
</evidence>
<dbReference type="STRING" id="563176.SAMN04488090_4483"/>
<dbReference type="Proteomes" id="UP000198901">
    <property type="component" value="Unassembled WGS sequence"/>
</dbReference>
<dbReference type="Gene3D" id="2.60.120.1440">
    <property type="match status" value="1"/>
</dbReference>
<feature type="domain" description="Protein FecR C-terminal" evidence="2">
    <location>
        <begin position="263"/>
        <end position="329"/>
    </location>
</feature>
<evidence type="ECO:0000313" key="4">
    <source>
        <dbReference type="Proteomes" id="UP000198901"/>
    </source>
</evidence>
<dbReference type="Pfam" id="PF16344">
    <property type="entry name" value="FecR_C"/>
    <property type="match status" value="1"/>
</dbReference>
<keyword evidence="4" id="KW-1185">Reference proteome</keyword>
<dbReference type="OrthoDB" id="645173at2"/>
<evidence type="ECO:0000259" key="2">
    <source>
        <dbReference type="Pfam" id="PF16344"/>
    </source>
</evidence>
<reference evidence="3 4" key="1">
    <citation type="submission" date="2016-10" db="EMBL/GenBank/DDBJ databases">
        <authorList>
            <person name="de Groot N.N."/>
        </authorList>
    </citation>
    <scope>NUCLEOTIDE SEQUENCE [LARGE SCALE GENOMIC DNA]</scope>
    <source>
        <strain evidence="3 4">DSM 21668</strain>
    </source>
</reference>
<dbReference type="InterPro" id="IPR032508">
    <property type="entry name" value="FecR_C"/>
</dbReference>
<name>A0A1G9WXW3_9BACT</name>
<proteinExistence type="predicted"/>
<dbReference type="Pfam" id="PF04773">
    <property type="entry name" value="FecR"/>
    <property type="match status" value="1"/>
</dbReference>
<dbReference type="PIRSF" id="PIRSF018266">
    <property type="entry name" value="FecR"/>
    <property type="match status" value="1"/>
</dbReference>
<sequence length="338" mass="37876">MLSLMQSELHHLLENDRFRAWVYGEAPQDNAYWQNWAGEDPLRQEQLGRARRMLLAIRGNEYPLSDEQVDTRIRQVLRESRPVVRKPRYWPWAVAASVAVLIGAFLVFRPAPESHPVAETPREERFASGRSVRHVALPDGSSVVLQPGSELRYPSSFSGEKREVFLSGEGFFEVRKDSLHPFLVYAGKLITRVVGTSFRVRAYAGDRRLLVRVKTGRVSVSTAGLQGPVLSPNQEISLDASSLRFSLPQASFQPVRSIERLTFTFTATPLPEVLATLSKAYGVNIVYDAGHIAHCSVTAALGDEPLMDKLTWICSVTDARFEVQKDRIVFTGKPCDIP</sequence>
<dbReference type="GO" id="GO:0016989">
    <property type="term" value="F:sigma factor antagonist activity"/>
    <property type="evidence" value="ECO:0007669"/>
    <property type="project" value="TreeGrafter"/>
</dbReference>
<dbReference type="InterPro" id="IPR006860">
    <property type="entry name" value="FecR"/>
</dbReference>
<dbReference type="EMBL" id="FNGS01000010">
    <property type="protein sequence ID" value="SDM89434.1"/>
    <property type="molecule type" value="Genomic_DNA"/>
</dbReference>
<dbReference type="PANTHER" id="PTHR30273">
    <property type="entry name" value="PERIPLASMIC SIGNAL SENSOR AND SIGMA FACTOR ACTIVATOR FECR-RELATED"/>
    <property type="match status" value="1"/>
</dbReference>
<evidence type="ECO:0000259" key="1">
    <source>
        <dbReference type="Pfam" id="PF04773"/>
    </source>
</evidence>